<feature type="compositionally biased region" description="Low complexity" evidence="1">
    <location>
        <begin position="243"/>
        <end position="307"/>
    </location>
</feature>
<organism evidence="3 4">
    <name type="scientific">Bactrocera dorsalis</name>
    <name type="common">Oriental fruit fly</name>
    <name type="synonym">Dacus dorsalis</name>
    <dbReference type="NCBI Taxonomy" id="27457"/>
    <lineage>
        <taxon>Eukaryota</taxon>
        <taxon>Metazoa</taxon>
        <taxon>Ecdysozoa</taxon>
        <taxon>Arthropoda</taxon>
        <taxon>Hexapoda</taxon>
        <taxon>Insecta</taxon>
        <taxon>Pterygota</taxon>
        <taxon>Neoptera</taxon>
        <taxon>Endopterygota</taxon>
        <taxon>Diptera</taxon>
        <taxon>Brachycera</taxon>
        <taxon>Muscomorpha</taxon>
        <taxon>Tephritoidea</taxon>
        <taxon>Tephritidae</taxon>
        <taxon>Bactrocera</taxon>
        <taxon>Bactrocera</taxon>
    </lineage>
</organism>
<dbReference type="InParanoid" id="A0A6I9V2T1"/>
<feature type="compositionally biased region" description="Polar residues" evidence="1">
    <location>
        <begin position="176"/>
        <end position="200"/>
    </location>
</feature>
<dbReference type="RefSeq" id="XP_011205595.2">
    <property type="nucleotide sequence ID" value="XM_011207293.4"/>
</dbReference>
<accession>A0A6I9V2T1</accession>
<feature type="signal peptide" evidence="2">
    <location>
        <begin position="1"/>
        <end position="20"/>
    </location>
</feature>
<evidence type="ECO:0000313" key="3">
    <source>
        <dbReference type="Proteomes" id="UP001652620"/>
    </source>
</evidence>
<evidence type="ECO:0000256" key="1">
    <source>
        <dbReference type="SAM" id="MobiDB-lite"/>
    </source>
</evidence>
<name>A0A6I9V2T1_BACDO</name>
<dbReference type="OrthoDB" id="8053671at2759"/>
<dbReference type="GeneID" id="105227783"/>
<reference evidence="4" key="1">
    <citation type="submission" date="2025-08" db="UniProtKB">
        <authorList>
            <consortium name="RefSeq"/>
        </authorList>
    </citation>
    <scope>IDENTIFICATION</scope>
    <source>
        <tissue evidence="4">Adult</tissue>
    </source>
</reference>
<evidence type="ECO:0000313" key="4">
    <source>
        <dbReference type="RefSeq" id="XP_011205595.2"/>
    </source>
</evidence>
<keyword evidence="2" id="KW-0732">Signal</keyword>
<proteinExistence type="predicted"/>
<gene>
    <name evidence="4" type="primary">LOC105227783</name>
</gene>
<feature type="chain" id="PRO_5045432200" evidence="2">
    <location>
        <begin position="21"/>
        <end position="307"/>
    </location>
</feature>
<evidence type="ECO:0000256" key="2">
    <source>
        <dbReference type="SAM" id="SignalP"/>
    </source>
</evidence>
<dbReference type="Proteomes" id="UP001652620">
    <property type="component" value="Chromosome 3"/>
</dbReference>
<sequence>MKVTLVLIAVLLVLQNRSISANLSASEIVSNLFDATFNSTGFSVEVVISEPFSAREACANELNDSIRKDIADAGADIRQALRIQQTVAQENCENLNRLKKELVANINKCVEQNANHFCHFSAIQHTIREIQALSHNHIPVDNAQIFLRLVELCRSLDKEFAKYEVCLLEHPEVTSLKPQASSEPPGYSLSTESEPTASSLTTEKGSSDSSETEETTAKPSSDSSETEETTANPSSDSSETEETTANSSSDSSETEETTANSSSDSSETEETTAGPSSDSSETEETTAGTSSDSSETEETTAGTSSDS</sequence>
<protein>
    <submittedName>
        <fullName evidence="4">Uncharacterized protein LOC105227783 isoform X1</fullName>
    </submittedName>
</protein>
<feature type="region of interest" description="Disordered" evidence="1">
    <location>
        <begin position="175"/>
        <end position="307"/>
    </location>
</feature>
<dbReference type="AlphaFoldDB" id="A0A6I9V2T1"/>
<dbReference type="KEGG" id="bdr:105227783"/>
<keyword evidence="3" id="KW-1185">Reference proteome</keyword>